<proteinExistence type="predicted"/>
<dbReference type="EMBL" id="CM037156">
    <property type="protein sequence ID" value="KAH7837240.1"/>
    <property type="molecule type" value="Genomic_DNA"/>
</dbReference>
<evidence type="ECO:0000313" key="2">
    <source>
        <dbReference type="Proteomes" id="UP000828048"/>
    </source>
</evidence>
<evidence type="ECO:0000313" key="1">
    <source>
        <dbReference type="EMBL" id="KAH7837240.1"/>
    </source>
</evidence>
<accession>A0ACB7X9P9</accession>
<name>A0ACB7X9P9_9ERIC</name>
<gene>
    <name evidence="1" type="ORF">Vadar_011512</name>
</gene>
<sequence>MKTIDLFCASPASTAICSSTDQRSMIRHVTRPIGRHGKTLLPIPCQSQLPIDPKPHYQKNRKSTSSNKQSDFHRKSSVGENDLNSPPGSSRYLLSDTPFFDDVLLDSDHVKPLVHSPSTRTGHRSPYDSPSSVYSPRVRDSDHFKLLAPSHKMRPGHLSSPKSSPRGRDLDHAKTLVPGYKVTPGHPSSLKSSSRGRDLDHVKTMVPSQKMRAGDLISTDSPLSKSSSSRSCPRDKVVELRVSIHCKGCEGKVRKHISRMEGVTSFKIDLAEKKVTVIGDVTPLGVLTSISKVKNAQFWPSPTSSSSPSSSPMVGLD</sequence>
<keyword evidence="2" id="KW-1185">Reference proteome</keyword>
<dbReference type="Proteomes" id="UP000828048">
    <property type="component" value="Chromosome 6"/>
</dbReference>
<comment type="caution">
    <text evidence="1">The sequence shown here is derived from an EMBL/GenBank/DDBJ whole genome shotgun (WGS) entry which is preliminary data.</text>
</comment>
<protein>
    <submittedName>
        <fullName evidence="1">Uncharacterized protein</fullName>
    </submittedName>
</protein>
<organism evidence="1 2">
    <name type="scientific">Vaccinium darrowii</name>
    <dbReference type="NCBI Taxonomy" id="229202"/>
    <lineage>
        <taxon>Eukaryota</taxon>
        <taxon>Viridiplantae</taxon>
        <taxon>Streptophyta</taxon>
        <taxon>Embryophyta</taxon>
        <taxon>Tracheophyta</taxon>
        <taxon>Spermatophyta</taxon>
        <taxon>Magnoliopsida</taxon>
        <taxon>eudicotyledons</taxon>
        <taxon>Gunneridae</taxon>
        <taxon>Pentapetalae</taxon>
        <taxon>asterids</taxon>
        <taxon>Ericales</taxon>
        <taxon>Ericaceae</taxon>
        <taxon>Vaccinioideae</taxon>
        <taxon>Vaccinieae</taxon>
        <taxon>Vaccinium</taxon>
    </lineage>
</organism>
<reference evidence="1 2" key="1">
    <citation type="journal article" date="2021" name="Hortic Res">
        <title>High-quality reference genome and annotation aids understanding of berry development for evergreen blueberry (Vaccinium darrowii).</title>
        <authorList>
            <person name="Yu J."/>
            <person name="Hulse-Kemp A.M."/>
            <person name="Babiker E."/>
            <person name="Staton M."/>
        </authorList>
    </citation>
    <scope>NUCLEOTIDE SEQUENCE [LARGE SCALE GENOMIC DNA]</scope>
    <source>
        <strain evidence="2">cv. NJ 8807/NJ 8810</strain>
        <tissue evidence="1">Young leaf</tissue>
    </source>
</reference>